<proteinExistence type="predicted"/>
<evidence type="ECO:0000313" key="2">
    <source>
        <dbReference type="EMBL" id="KMQ83003.1"/>
    </source>
</evidence>
<reference evidence="2 3" key="1">
    <citation type="submission" date="2015-04" db="EMBL/GenBank/DDBJ databases">
        <title>Lasius niger genome sequencing.</title>
        <authorList>
            <person name="Konorov E.A."/>
            <person name="Nikitin M.A."/>
            <person name="Kirill M.V."/>
            <person name="Chang P."/>
        </authorList>
    </citation>
    <scope>NUCLEOTIDE SEQUENCE [LARGE SCALE GENOMIC DNA]</scope>
    <source>
        <tissue evidence="2">Whole</tissue>
    </source>
</reference>
<evidence type="ECO:0000256" key="1">
    <source>
        <dbReference type="SAM" id="MobiDB-lite"/>
    </source>
</evidence>
<feature type="region of interest" description="Disordered" evidence="1">
    <location>
        <begin position="48"/>
        <end position="74"/>
    </location>
</feature>
<dbReference type="OrthoDB" id="7553422at2759"/>
<gene>
    <name evidence="2" type="ORF">RF55_21209</name>
</gene>
<dbReference type="PaxDb" id="67767-A0A0J7JXU6"/>
<organism evidence="2 3">
    <name type="scientific">Lasius niger</name>
    <name type="common">Black garden ant</name>
    <dbReference type="NCBI Taxonomy" id="67767"/>
    <lineage>
        <taxon>Eukaryota</taxon>
        <taxon>Metazoa</taxon>
        <taxon>Ecdysozoa</taxon>
        <taxon>Arthropoda</taxon>
        <taxon>Hexapoda</taxon>
        <taxon>Insecta</taxon>
        <taxon>Pterygota</taxon>
        <taxon>Neoptera</taxon>
        <taxon>Endopterygota</taxon>
        <taxon>Hymenoptera</taxon>
        <taxon>Apocrita</taxon>
        <taxon>Aculeata</taxon>
        <taxon>Formicoidea</taxon>
        <taxon>Formicidae</taxon>
        <taxon>Formicinae</taxon>
        <taxon>Lasius</taxon>
        <taxon>Lasius</taxon>
    </lineage>
</organism>
<sequence length="74" mass="8297">MEPNEQLSEFPILIGENEIITLFLSKKDMEKATIDEAFLLQLIQNEKEKKNTAPEASTAAEDSENAVDQNNSDN</sequence>
<dbReference type="AlphaFoldDB" id="A0A0J7JXU6"/>
<name>A0A0J7JXU6_LASNI</name>
<dbReference type="Proteomes" id="UP000036403">
    <property type="component" value="Unassembled WGS sequence"/>
</dbReference>
<keyword evidence="3" id="KW-1185">Reference proteome</keyword>
<dbReference type="EMBL" id="LBMM01021824">
    <property type="protein sequence ID" value="KMQ83003.1"/>
    <property type="molecule type" value="Genomic_DNA"/>
</dbReference>
<protein>
    <submittedName>
        <fullName evidence="2">Uncharacterized protein</fullName>
    </submittedName>
</protein>
<comment type="caution">
    <text evidence="2">The sequence shown here is derived from an EMBL/GenBank/DDBJ whole genome shotgun (WGS) entry which is preliminary data.</text>
</comment>
<evidence type="ECO:0000313" key="3">
    <source>
        <dbReference type="Proteomes" id="UP000036403"/>
    </source>
</evidence>
<accession>A0A0J7JXU6</accession>